<dbReference type="EMBL" id="KB096134">
    <property type="protein sequence ID" value="ESO08103.1"/>
    <property type="molecule type" value="Genomic_DNA"/>
</dbReference>
<evidence type="ECO:0000313" key="5">
    <source>
        <dbReference type="Proteomes" id="UP000015101"/>
    </source>
</evidence>
<dbReference type="GO" id="GO:0045944">
    <property type="term" value="P:positive regulation of transcription by RNA polymerase II"/>
    <property type="evidence" value="ECO:0000318"/>
    <property type="project" value="GO_Central"/>
</dbReference>
<dbReference type="OrthoDB" id="6077919at2759"/>
<feature type="domain" description="C2H2-type" evidence="2">
    <location>
        <begin position="89"/>
        <end position="110"/>
    </location>
</feature>
<dbReference type="GO" id="GO:0005634">
    <property type="term" value="C:nucleus"/>
    <property type="evidence" value="ECO:0000318"/>
    <property type="project" value="GO_Central"/>
</dbReference>
<proteinExistence type="predicted"/>
<dbReference type="EMBL" id="AMQM01003400">
    <property type="status" value="NOT_ANNOTATED_CDS"/>
    <property type="molecule type" value="Genomic_DNA"/>
</dbReference>
<dbReference type="InterPro" id="IPR036236">
    <property type="entry name" value="Znf_C2H2_sf"/>
</dbReference>
<reference evidence="4" key="3">
    <citation type="submission" date="2015-06" db="UniProtKB">
        <authorList>
            <consortium name="EnsemblMetazoa"/>
        </authorList>
    </citation>
    <scope>IDENTIFICATION</scope>
</reference>
<feature type="region of interest" description="Disordered" evidence="1">
    <location>
        <begin position="597"/>
        <end position="643"/>
    </location>
</feature>
<keyword evidence="5" id="KW-1185">Reference proteome</keyword>
<sequence>MTSSYQWDLNKHIRTSSHPHAHLIELPEHVAKATFHEVLKKDSGYDIDSYFNNEQQQYESANNFKPDITATNTTSPSLLSSVKYKPFMCGTCGYRCNWKCDINRHIKSVHGTSTIRFLTETVARETFPDYEKQYRNQPWKMQQGGNLQPNQHETVSSGNGSSTPGCLYLSDSGSNADGSILMTYDGDSGMASFTTSHTVDAKKTKKFKCSSCPYRSNFRSDVGRHIRHKHDRAQCKIVVMSDEEAASTLDEYMITWARKKFIPIPNKRRFVILNDGSVSEQCTMTACQPTLQPIIVSSTTSLSADEKTDGRMDEKMDERMNEDAESCSSLNSSLDAKSDINNNIAAAAAATTATTTVDTNNSGNNSNNSNNNISINNNNNYNNNNIQNNNNGKSYRPWWKCSRCDMRNLCKEVIVQHWKAAHGNNNNKNNTNSNINNNYNNIHNNNSNNNNVNINPNDFSYDFISPAKKPRLDIMSSNTLTTGTTAAAATTTTATTTNNSYNNNYNIYTTTTTTTDEMNTNSKSAQIANTIHKGNNSLFSSTATTTNNTTNTTTTITTTTNASTATTTTTTTTTTNNNNKTRADLIIKDGKIIKMDVDEDDDDDDGYDDDDDDDTMNLLNDDELYNNNNNNDNNGNMNDKNKNCDDFKKRFMESLHLMQVANP</sequence>
<dbReference type="Gene3D" id="3.30.160.60">
    <property type="entry name" value="Classic Zinc Finger"/>
    <property type="match status" value="2"/>
</dbReference>
<feature type="compositionally biased region" description="Low complexity" evidence="1">
    <location>
        <begin position="625"/>
        <end position="638"/>
    </location>
</feature>
<evidence type="ECO:0000313" key="3">
    <source>
        <dbReference type="EMBL" id="ESO08103.1"/>
    </source>
</evidence>
<evidence type="ECO:0000313" key="4">
    <source>
        <dbReference type="EnsemblMetazoa" id="HelroP169836"/>
    </source>
</evidence>
<evidence type="ECO:0000259" key="2">
    <source>
        <dbReference type="PROSITE" id="PS00028"/>
    </source>
</evidence>
<dbReference type="HOGENOM" id="CLU_414055_0_0_1"/>
<dbReference type="SUPFAM" id="SSF57667">
    <property type="entry name" value="beta-beta-alpha zinc fingers"/>
    <property type="match status" value="1"/>
</dbReference>
<dbReference type="GeneID" id="20202980"/>
<dbReference type="EnsemblMetazoa" id="HelroT169836">
    <property type="protein sequence ID" value="HelroP169836"/>
    <property type="gene ID" value="HelroG169836"/>
</dbReference>
<dbReference type="Proteomes" id="UP000015101">
    <property type="component" value="Unassembled WGS sequence"/>
</dbReference>
<dbReference type="AlphaFoldDB" id="T1F2D0"/>
<organism evidence="4 5">
    <name type="scientific">Helobdella robusta</name>
    <name type="common">Californian leech</name>
    <dbReference type="NCBI Taxonomy" id="6412"/>
    <lineage>
        <taxon>Eukaryota</taxon>
        <taxon>Metazoa</taxon>
        <taxon>Spiralia</taxon>
        <taxon>Lophotrochozoa</taxon>
        <taxon>Annelida</taxon>
        <taxon>Clitellata</taxon>
        <taxon>Hirudinea</taxon>
        <taxon>Rhynchobdellida</taxon>
        <taxon>Glossiphoniidae</taxon>
        <taxon>Helobdella</taxon>
    </lineage>
</organism>
<reference evidence="5" key="1">
    <citation type="submission" date="2012-12" db="EMBL/GenBank/DDBJ databases">
        <authorList>
            <person name="Hellsten U."/>
            <person name="Grimwood J."/>
            <person name="Chapman J.A."/>
            <person name="Shapiro H."/>
            <person name="Aerts A."/>
            <person name="Otillar R.P."/>
            <person name="Terry A.Y."/>
            <person name="Boore J.L."/>
            <person name="Simakov O."/>
            <person name="Marletaz F."/>
            <person name="Cho S.-J."/>
            <person name="Edsinger-Gonzales E."/>
            <person name="Havlak P."/>
            <person name="Kuo D.-H."/>
            <person name="Larsson T."/>
            <person name="Lv J."/>
            <person name="Arendt D."/>
            <person name="Savage R."/>
            <person name="Osoegawa K."/>
            <person name="de Jong P."/>
            <person name="Lindberg D.R."/>
            <person name="Seaver E.C."/>
            <person name="Weisblat D.A."/>
            <person name="Putnam N.H."/>
            <person name="Grigoriev I.V."/>
            <person name="Rokhsar D.S."/>
        </authorList>
    </citation>
    <scope>NUCLEOTIDE SEQUENCE</scope>
</reference>
<dbReference type="eggNOG" id="ENOG502SY8N">
    <property type="taxonomic scope" value="Eukaryota"/>
</dbReference>
<protein>
    <recommendedName>
        <fullName evidence="2">C2H2-type domain-containing protein</fullName>
    </recommendedName>
</protein>
<gene>
    <name evidence="4" type="primary">20202980</name>
    <name evidence="3" type="ORF">HELRODRAFT_169836</name>
</gene>
<feature type="region of interest" description="Disordered" evidence="1">
    <location>
        <begin position="353"/>
        <end position="392"/>
    </location>
</feature>
<name>T1F2D0_HELRO</name>
<dbReference type="PROSITE" id="PS00028">
    <property type="entry name" value="ZINC_FINGER_C2H2_1"/>
    <property type="match status" value="1"/>
</dbReference>
<dbReference type="KEGG" id="hro:HELRODRAFT_169836"/>
<evidence type="ECO:0000256" key="1">
    <source>
        <dbReference type="SAM" id="MobiDB-lite"/>
    </source>
</evidence>
<dbReference type="InParanoid" id="T1F2D0"/>
<dbReference type="SMART" id="SM00355">
    <property type="entry name" value="ZnF_C2H2"/>
    <property type="match status" value="3"/>
</dbReference>
<feature type="compositionally biased region" description="Low complexity" evidence="1">
    <location>
        <begin position="353"/>
        <end position="391"/>
    </location>
</feature>
<accession>T1F2D0</accession>
<dbReference type="CTD" id="20202980"/>
<dbReference type="InterPro" id="IPR013087">
    <property type="entry name" value="Znf_C2H2_type"/>
</dbReference>
<dbReference type="RefSeq" id="XP_009013892.1">
    <property type="nucleotide sequence ID" value="XM_009015644.1"/>
</dbReference>
<reference evidence="3 5" key="2">
    <citation type="journal article" date="2013" name="Nature">
        <title>Insights into bilaterian evolution from three spiralian genomes.</title>
        <authorList>
            <person name="Simakov O."/>
            <person name="Marletaz F."/>
            <person name="Cho S.J."/>
            <person name="Edsinger-Gonzales E."/>
            <person name="Havlak P."/>
            <person name="Hellsten U."/>
            <person name="Kuo D.H."/>
            <person name="Larsson T."/>
            <person name="Lv J."/>
            <person name="Arendt D."/>
            <person name="Savage R."/>
            <person name="Osoegawa K."/>
            <person name="de Jong P."/>
            <person name="Grimwood J."/>
            <person name="Chapman J.A."/>
            <person name="Shapiro H."/>
            <person name="Aerts A."/>
            <person name="Otillar R.P."/>
            <person name="Terry A.Y."/>
            <person name="Boore J.L."/>
            <person name="Grigoriev I.V."/>
            <person name="Lindberg D.R."/>
            <person name="Seaver E.C."/>
            <person name="Weisblat D.A."/>
            <person name="Putnam N.H."/>
            <person name="Rokhsar D.S."/>
        </authorList>
    </citation>
    <scope>NUCLEOTIDE SEQUENCE</scope>
</reference>
<feature type="compositionally biased region" description="Acidic residues" evidence="1">
    <location>
        <begin position="597"/>
        <end position="624"/>
    </location>
</feature>